<feature type="compositionally biased region" description="Basic and acidic residues" evidence="1">
    <location>
        <begin position="9"/>
        <end position="23"/>
    </location>
</feature>
<dbReference type="Proteomes" id="UP000298652">
    <property type="component" value="Chromosome 3"/>
</dbReference>
<keyword evidence="3" id="KW-1185">Reference proteome</keyword>
<organism evidence="2 3">
    <name type="scientific">Setaria viridis</name>
    <name type="common">Green bristlegrass</name>
    <name type="synonym">Setaria italica subsp. viridis</name>
    <dbReference type="NCBI Taxonomy" id="4556"/>
    <lineage>
        <taxon>Eukaryota</taxon>
        <taxon>Viridiplantae</taxon>
        <taxon>Streptophyta</taxon>
        <taxon>Embryophyta</taxon>
        <taxon>Tracheophyta</taxon>
        <taxon>Spermatophyta</taxon>
        <taxon>Magnoliopsida</taxon>
        <taxon>Liliopsida</taxon>
        <taxon>Poales</taxon>
        <taxon>Poaceae</taxon>
        <taxon>PACMAD clade</taxon>
        <taxon>Panicoideae</taxon>
        <taxon>Panicodae</taxon>
        <taxon>Paniceae</taxon>
        <taxon>Cenchrinae</taxon>
        <taxon>Setaria</taxon>
    </lineage>
</organism>
<proteinExistence type="predicted"/>
<name>A0A4U6VHP6_SETVI</name>
<feature type="region of interest" description="Disordered" evidence="1">
    <location>
        <begin position="1"/>
        <end position="23"/>
    </location>
</feature>
<protein>
    <submittedName>
        <fullName evidence="2">Uncharacterized protein</fullName>
    </submittedName>
</protein>
<dbReference type="AlphaFoldDB" id="A0A4U6VHP6"/>
<gene>
    <name evidence="2" type="ORF">SEVIR_3G375300v2</name>
</gene>
<reference evidence="2" key="1">
    <citation type="submission" date="2019-03" db="EMBL/GenBank/DDBJ databases">
        <title>WGS assembly of Setaria viridis.</title>
        <authorList>
            <person name="Huang P."/>
            <person name="Jenkins J."/>
            <person name="Grimwood J."/>
            <person name="Barry K."/>
            <person name="Healey A."/>
            <person name="Mamidi S."/>
            <person name="Sreedasyam A."/>
            <person name="Shu S."/>
            <person name="Feldman M."/>
            <person name="Wu J."/>
            <person name="Yu Y."/>
            <person name="Chen C."/>
            <person name="Johnson J."/>
            <person name="Rokhsar D."/>
            <person name="Baxter I."/>
            <person name="Schmutz J."/>
            <person name="Brutnell T."/>
            <person name="Kellogg E."/>
        </authorList>
    </citation>
    <scope>NUCLEOTIDE SEQUENCE [LARGE SCALE GENOMIC DNA]</scope>
</reference>
<evidence type="ECO:0000313" key="3">
    <source>
        <dbReference type="Proteomes" id="UP000298652"/>
    </source>
</evidence>
<dbReference type="EMBL" id="CM016554">
    <property type="protein sequence ID" value="TKW29121.1"/>
    <property type="molecule type" value="Genomic_DNA"/>
</dbReference>
<evidence type="ECO:0000256" key="1">
    <source>
        <dbReference type="SAM" id="MobiDB-lite"/>
    </source>
</evidence>
<sequence length="85" mass="9965">MEALQALDQKVEDSDHHQEDDFKSLQRNMRKLFGMHDNMRKNRANGEGSNNCPVCKQCEQHFKRGGFPITARKEFLDLVWSIQVM</sequence>
<dbReference type="Gramene" id="TKW29121">
    <property type="protein sequence ID" value="TKW29121"/>
    <property type="gene ID" value="SEVIR_3G375300v2"/>
</dbReference>
<evidence type="ECO:0000313" key="2">
    <source>
        <dbReference type="EMBL" id="TKW29121.1"/>
    </source>
</evidence>
<accession>A0A4U6VHP6</accession>